<protein>
    <submittedName>
        <fullName evidence="6">Diacylglycerol kinase family lipid kinase</fullName>
    </submittedName>
</protein>
<keyword evidence="1" id="KW-0808">Transferase</keyword>
<dbReference type="Proteomes" id="UP000317839">
    <property type="component" value="Unassembled WGS sequence"/>
</dbReference>
<evidence type="ECO:0000256" key="4">
    <source>
        <dbReference type="ARBA" id="ARBA00022840"/>
    </source>
</evidence>
<dbReference type="Pfam" id="PF00781">
    <property type="entry name" value="DAGK_cat"/>
    <property type="match status" value="1"/>
</dbReference>
<dbReference type="GO" id="GO:0005524">
    <property type="term" value="F:ATP binding"/>
    <property type="evidence" value="ECO:0007669"/>
    <property type="project" value="UniProtKB-KW"/>
</dbReference>
<dbReference type="PROSITE" id="PS50146">
    <property type="entry name" value="DAGK"/>
    <property type="match status" value="1"/>
</dbReference>
<dbReference type="InterPro" id="IPR050187">
    <property type="entry name" value="Lipid_Phosphate_FormReg"/>
</dbReference>
<keyword evidence="7" id="KW-1185">Reference proteome</keyword>
<dbReference type="GO" id="GO:0016301">
    <property type="term" value="F:kinase activity"/>
    <property type="evidence" value="ECO:0007669"/>
    <property type="project" value="UniProtKB-KW"/>
</dbReference>
<feature type="domain" description="DAGKc" evidence="5">
    <location>
        <begin position="1"/>
        <end position="133"/>
    </location>
</feature>
<dbReference type="InterPro" id="IPR001206">
    <property type="entry name" value="Diacylglycerol_kinase_cat_dom"/>
</dbReference>
<dbReference type="InterPro" id="IPR016064">
    <property type="entry name" value="NAD/diacylglycerol_kinase_sf"/>
</dbReference>
<evidence type="ECO:0000256" key="1">
    <source>
        <dbReference type="ARBA" id="ARBA00022679"/>
    </source>
</evidence>
<evidence type="ECO:0000313" key="7">
    <source>
        <dbReference type="Proteomes" id="UP000317839"/>
    </source>
</evidence>
<dbReference type="Gene3D" id="2.60.200.40">
    <property type="match status" value="1"/>
</dbReference>
<keyword evidence="4" id="KW-0067">ATP-binding</keyword>
<evidence type="ECO:0000313" key="6">
    <source>
        <dbReference type="EMBL" id="TQV72315.1"/>
    </source>
</evidence>
<evidence type="ECO:0000256" key="3">
    <source>
        <dbReference type="ARBA" id="ARBA00022777"/>
    </source>
</evidence>
<dbReference type="PANTHER" id="PTHR12358:SF54">
    <property type="entry name" value="SPHINGOSINE KINASE RELATED PROTEIN"/>
    <property type="match status" value="1"/>
</dbReference>
<gene>
    <name evidence="6" type="ORF">FLL45_19040</name>
</gene>
<reference evidence="6 7" key="1">
    <citation type="submission" date="2019-06" db="EMBL/GenBank/DDBJ databases">
        <title>Draft genome of Aliikangiella marina GYP-15.</title>
        <authorList>
            <person name="Wang G."/>
        </authorList>
    </citation>
    <scope>NUCLEOTIDE SEQUENCE [LARGE SCALE GENOMIC DNA]</scope>
    <source>
        <strain evidence="6 7">GYP-15</strain>
    </source>
</reference>
<evidence type="ECO:0000259" key="5">
    <source>
        <dbReference type="PROSITE" id="PS50146"/>
    </source>
</evidence>
<evidence type="ECO:0000256" key="2">
    <source>
        <dbReference type="ARBA" id="ARBA00022741"/>
    </source>
</evidence>
<dbReference type="InterPro" id="IPR045540">
    <property type="entry name" value="YegS/DAGK_C"/>
</dbReference>
<dbReference type="OrthoDB" id="142078at2"/>
<dbReference type="AlphaFoldDB" id="A0A545T550"/>
<keyword evidence="2" id="KW-0547">Nucleotide-binding</keyword>
<sequence length="301" mass="33497">MNLLVIYNPHAASGKARKLLPHILSYIKQAGLNATLLTTEYSGHAVELVSHKNLNEFDAVVASGGDGTLFEVLNGYQKNPAKDKPPLGLIPNGTGNAFMKELRLHRADWRKAIDIIARNQTRSIDIGRFETEGNSYHFINIVGMGFVSDVAESAVSFKWMGNAAYTVATLRNLVKLQSQKMIIEVDGKKFERQGVFVEVANSTYTGTTFLMAPKAKLDDGLLDVIILNDITKFRMLKLFRSIYDGSHIHYDEVEYLQAKSIKIIEEKPGQLIPDGEVLGKTPVAFECLPNAIEFLWDPDLL</sequence>
<dbReference type="Gene3D" id="3.40.50.10330">
    <property type="entry name" value="Probable inorganic polyphosphate/atp-NAD kinase, domain 1"/>
    <property type="match status" value="1"/>
</dbReference>
<dbReference type="SUPFAM" id="SSF111331">
    <property type="entry name" value="NAD kinase/diacylglycerol kinase-like"/>
    <property type="match status" value="1"/>
</dbReference>
<dbReference type="EMBL" id="VIKR01000005">
    <property type="protein sequence ID" value="TQV72315.1"/>
    <property type="molecule type" value="Genomic_DNA"/>
</dbReference>
<comment type="caution">
    <text evidence="6">The sequence shown here is derived from an EMBL/GenBank/DDBJ whole genome shotgun (WGS) entry which is preliminary data.</text>
</comment>
<proteinExistence type="predicted"/>
<name>A0A545T550_9GAMM</name>
<dbReference type="SMART" id="SM00046">
    <property type="entry name" value="DAGKc"/>
    <property type="match status" value="1"/>
</dbReference>
<keyword evidence="3 6" id="KW-0418">Kinase</keyword>
<dbReference type="PANTHER" id="PTHR12358">
    <property type="entry name" value="SPHINGOSINE KINASE"/>
    <property type="match status" value="1"/>
</dbReference>
<accession>A0A545T550</accession>
<dbReference type="NCBIfam" id="TIGR00147">
    <property type="entry name" value="YegS/Rv2252/BmrU family lipid kinase"/>
    <property type="match status" value="1"/>
</dbReference>
<dbReference type="Pfam" id="PF19279">
    <property type="entry name" value="YegS_C"/>
    <property type="match status" value="1"/>
</dbReference>
<dbReference type="InterPro" id="IPR017438">
    <property type="entry name" value="ATP-NAD_kinase_N"/>
</dbReference>
<dbReference type="GO" id="GO:0008654">
    <property type="term" value="P:phospholipid biosynthetic process"/>
    <property type="evidence" value="ECO:0007669"/>
    <property type="project" value="InterPro"/>
</dbReference>
<dbReference type="RefSeq" id="WP_142943645.1">
    <property type="nucleotide sequence ID" value="NZ_VIKR01000005.1"/>
</dbReference>
<organism evidence="6 7">
    <name type="scientific">Aliikangiella marina</name>
    <dbReference type="NCBI Taxonomy" id="1712262"/>
    <lineage>
        <taxon>Bacteria</taxon>
        <taxon>Pseudomonadati</taxon>
        <taxon>Pseudomonadota</taxon>
        <taxon>Gammaproteobacteria</taxon>
        <taxon>Oceanospirillales</taxon>
        <taxon>Pleioneaceae</taxon>
        <taxon>Aliikangiella</taxon>
    </lineage>
</organism>
<dbReference type="InterPro" id="IPR005218">
    <property type="entry name" value="Diacylglycerol/lipid_kinase"/>
</dbReference>